<evidence type="ECO:0000256" key="1">
    <source>
        <dbReference type="SAM" id="MobiDB-lite"/>
    </source>
</evidence>
<feature type="region of interest" description="Disordered" evidence="1">
    <location>
        <begin position="276"/>
        <end position="305"/>
    </location>
</feature>
<feature type="region of interest" description="Disordered" evidence="1">
    <location>
        <begin position="366"/>
        <end position="430"/>
    </location>
</feature>
<organism evidence="2 3">
    <name type="scientific">Dorcoceras hygrometricum</name>
    <dbReference type="NCBI Taxonomy" id="472368"/>
    <lineage>
        <taxon>Eukaryota</taxon>
        <taxon>Viridiplantae</taxon>
        <taxon>Streptophyta</taxon>
        <taxon>Embryophyta</taxon>
        <taxon>Tracheophyta</taxon>
        <taxon>Spermatophyta</taxon>
        <taxon>Magnoliopsida</taxon>
        <taxon>eudicotyledons</taxon>
        <taxon>Gunneridae</taxon>
        <taxon>Pentapetalae</taxon>
        <taxon>asterids</taxon>
        <taxon>lamiids</taxon>
        <taxon>Lamiales</taxon>
        <taxon>Gesneriaceae</taxon>
        <taxon>Didymocarpoideae</taxon>
        <taxon>Trichosporeae</taxon>
        <taxon>Loxocarpinae</taxon>
        <taxon>Dorcoceras</taxon>
    </lineage>
</organism>
<evidence type="ECO:0000313" key="2">
    <source>
        <dbReference type="EMBL" id="KZV58373.1"/>
    </source>
</evidence>
<reference evidence="2 3" key="1">
    <citation type="journal article" date="2015" name="Proc. Natl. Acad. Sci. U.S.A.">
        <title>The resurrection genome of Boea hygrometrica: A blueprint for survival of dehydration.</title>
        <authorList>
            <person name="Xiao L."/>
            <person name="Yang G."/>
            <person name="Zhang L."/>
            <person name="Yang X."/>
            <person name="Zhao S."/>
            <person name="Ji Z."/>
            <person name="Zhou Q."/>
            <person name="Hu M."/>
            <person name="Wang Y."/>
            <person name="Chen M."/>
            <person name="Xu Y."/>
            <person name="Jin H."/>
            <person name="Xiao X."/>
            <person name="Hu G."/>
            <person name="Bao F."/>
            <person name="Hu Y."/>
            <person name="Wan P."/>
            <person name="Li L."/>
            <person name="Deng X."/>
            <person name="Kuang T."/>
            <person name="Xiang C."/>
            <person name="Zhu J.K."/>
            <person name="Oliver M.J."/>
            <person name="He Y."/>
        </authorList>
    </citation>
    <scope>NUCLEOTIDE SEQUENCE [LARGE SCALE GENOMIC DNA]</scope>
    <source>
        <strain evidence="3">cv. XS01</strain>
    </source>
</reference>
<sequence length="460" mass="50548">MSLFDLQDVRIAIGSIATLDLPMVVDLIGIYGLKGPYCTLTTTDWFLQALSVIPKGSWGDVARRFTMIRWAVLLVQPDEGVSVLVVDRIGDYLPQSTEKSRVLVIPVGARHKCQQDLGESVKLHPLKVLNKKSVHTYMKKKKKKAVVPAGEISKLSGDTTGSLQSLTYKPEQEAVEKKQLEKNKPLEKEAEKKTKKKEKSVVVVKKPVVVVEKPAVAESQAALEKPKSGTISNEGTRPLSKLGASKKDEVAPKRKLVLDSPDSESTVSLPLVQITKKQRTQRTKPVTQTAVDKAESNPAPIPDISVEDEDASTTAAPEGNMVLAMQNRDLRLQADLPLLVTESSVAGSTQDNSILITCTVGHITSKQGTTPAQETEEQPTKEPEQSILANEHRAHEEEQPAPEDKETARIEQPTQEQIEEISRVVENVEETEVAEMVECLKEIRDAKSGEGPSSKKRRLM</sequence>
<keyword evidence="3" id="KW-1185">Reference proteome</keyword>
<dbReference type="Proteomes" id="UP000250235">
    <property type="component" value="Unassembled WGS sequence"/>
</dbReference>
<feature type="compositionally biased region" description="Basic and acidic residues" evidence="1">
    <location>
        <begin position="170"/>
        <end position="192"/>
    </location>
</feature>
<feature type="region of interest" description="Disordered" evidence="1">
    <location>
        <begin position="219"/>
        <end position="248"/>
    </location>
</feature>
<dbReference type="EMBL" id="KQ986782">
    <property type="protein sequence ID" value="KZV58373.1"/>
    <property type="molecule type" value="Genomic_DNA"/>
</dbReference>
<gene>
    <name evidence="2" type="ORF">F511_15496</name>
</gene>
<evidence type="ECO:0000313" key="3">
    <source>
        <dbReference type="Proteomes" id="UP000250235"/>
    </source>
</evidence>
<dbReference type="AlphaFoldDB" id="A0A2Z7DG79"/>
<proteinExistence type="predicted"/>
<protein>
    <submittedName>
        <fullName evidence="2">Uncharacterized protein</fullName>
    </submittedName>
</protein>
<accession>A0A2Z7DG79</accession>
<name>A0A2Z7DG79_9LAMI</name>
<feature type="compositionally biased region" description="Basic and acidic residues" evidence="1">
    <location>
        <begin position="378"/>
        <end position="409"/>
    </location>
</feature>
<feature type="region of interest" description="Disordered" evidence="1">
    <location>
        <begin position="168"/>
        <end position="197"/>
    </location>
</feature>